<sequence>MYKISFYVPEMQLEPVKHALFKAGAGKIGDYEHCCWQVKGVGQFKPLAGSQPFIGEVGRCEVLDEYKVEMVCDSKFITEVIESLKQAHPYEEPAYEVIELLDF</sequence>
<dbReference type="KEGG" id="asem:NNL22_08995"/>
<keyword evidence="2" id="KW-1185">Reference proteome</keyword>
<dbReference type="Gene3D" id="3.30.70.120">
    <property type="match status" value="1"/>
</dbReference>
<dbReference type="AlphaFoldDB" id="A0A9E8HVR4"/>
<protein>
    <submittedName>
        <fullName evidence="1">NGG1p interacting factor NIF3</fullName>
    </submittedName>
</protein>
<dbReference type="PANTHER" id="PTHR41774">
    <property type="match status" value="1"/>
</dbReference>
<name>A0A9E8HVR4_9ALTE</name>
<dbReference type="EMBL" id="CP101527">
    <property type="protein sequence ID" value="UZW76694.1"/>
    <property type="molecule type" value="Genomic_DNA"/>
</dbReference>
<dbReference type="InterPro" id="IPR036069">
    <property type="entry name" value="DUF34/NIF3_sf"/>
</dbReference>
<evidence type="ECO:0000313" key="1">
    <source>
        <dbReference type="EMBL" id="UZW76694.1"/>
    </source>
</evidence>
<dbReference type="InterPro" id="IPR015867">
    <property type="entry name" value="N-reg_PII/ATP_PRibTrfase_C"/>
</dbReference>
<dbReference type="Proteomes" id="UP001164472">
    <property type="component" value="Chromosome"/>
</dbReference>
<dbReference type="FunFam" id="3.30.70.120:FF:000006">
    <property type="entry name" value="GTP cyclohydrolase 1 type 2 homolog"/>
    <property type="match status" value="1"/>
</dbReference>
<dbReference type="RefSeq" id="WP_251812842.1">
    <property type="nucleotide sequence ID" value="NZ_CP101527.1"/>
</dbReference>
<organism evidence="1 2">
    <name type="scientific">Alkalimarinus sediminis</name>
    <dbReference type="NCBI Taxonomy" id="1632866"/>
    <lineage>
        <taxon>Bacteria</taxon>
        <taxon>Pseudomonadati</taxon>
        <taxon>Pseudomonadota</taxon>
        <taxon>Gammaproteobacteria</taxon>
        <taxon>Alteromonadales</taxon>
        <taxon>Alteromonadaceae</taxon>
        <taxon>Alkalimarinus</taxon>
    </lineage>
</organism>
<proteinExistence type="predicted"/>
<accession>A0A9E8HVR4</accession>
<evidence type="ECO:0000313" key="2">
    <source>
        <dbReference type="Proteomes" id="UP001164472"/>
    </source>
</evidence>
<dbReference type="PANTHER" id="PTHR41774:SF1">
    <property type="entry name" value="NGG1P INTERACTING FACTOR NIF3"/>
    <property type="match status" value="1"/>
</dbReference>
<reference evidence="1" key="1">
    <citation type="submission" date="2022-07" db="EMBL/GenBank/DDBJ databases">
        <title>Alkalimarinus sp. nov., isolated from gut of a Alitta virens.</title>
        <authorList>
            <person name="Yang A.I."/>
            <person name="Shin N.-R."/>
        </authorList>
    </citation>
    <scope>NUCLEOTIDE SEQUENCE</scope>
    <source>
        <strain evidence="1">FA028</strain>
    </source>
</reference>
<gene>
    <name evidence="1" type="ORF">NNL22_08995</name>
</gene>
<dbReference type="SUPFAM" id="SSF102705">
    <property type="entry name" value="NIF3 (NGG1p interacting factor 3)-like"/>
    <property type="match status" value="1"/>
</dbReference>